<dbReference type="AlphaFoldDB" id="A0A9P7F3U5"/>
<feature type="region of interest" description="Disordered" evidence="1">
    <location>
        <begin position="102"/>
        <end position="132"/>
    </location>
</feature>
<gene>
    <name evidence="2" type="ORF">F5147DRAFT_762285</name>
</gene>
<dbReference type="OrthoDB" id="2674590at2759"/>
<protein>
    <submittedName>
        <fullName evidence="2">Uncharacterized protein</fullName>
    </submittedName>
</protein>
<feature type="region of interest" description="Disordered" evidence="1">
    <location>
        <begin position="235"/>
        <end position="338"/>
    </location>
</feature>
<organism evidence="2 3">
    <name type="scientific">Suillus discolor</name>
    <dbReference type="NCBI Taxonomy" id="1912936"/>
    <lineage>
        <taxon>Eukaryota</taxon>
        <taxon>Fungi</taxon>
        <taxon>Dikarya</taxon>
        <taxon>Basidiomycota</taxon>
        <taxon>Agaricomycotina</taxon>
        <taxon>Agaricomycetes</taxon>
        <taxon>Agaricomycetidae</taxon>
        <taxon>Boletales</taxon>
        <taxon>Suillineae</taxon>
        <taxon>Suillaceae</taxon>
        <taxon>Suillus</taxon>
    </lineage>
</organism>
<feature type="compositionally biased region" description="Low complexity" evidence="1">
    <location>
        <begin position="279"/>
        <end position="295"/>
    </location>
</feature>
<keyword evidence="3" id="KW-1185">Reference proteome</keyword>
<dbReference type="Proteomes" id="UP000823399">
    <property type="component" value="Unassembled WGS sequence"/>
</dbReference>
<evidence type="ECO:0000313" key="2">
    <source>
        <dbReference type="EMBL" id="KAG2103390.1"/>
    </source>
</evidence>
<name>A0A9P7F3U5_9AGAM</name>
<feature type="compositionally biased region" description="Basic and acidic residues" evidence="1">
    <location>
        <begin position="251"/>
        <end position="264"/>
    </location>
</feature>
<sequence>MSSFLPTDPSAPSLSSLSPDMDGVLTGVRDIMDISLAQEAKLLDILLMLSAQGEKTEERDQLINTMQSKLDAQRAIIEEIRSEQQQLASSLASFLESHAKDAKDTSAVPSSPIILETPGPVTPAANPERSSSVFSVPGLPSYQTTPIRAFHPSSYRSNISIAHANSTDDDQWKAPIRTQRGSRLRRHGAFYGTPNPSPPASPQIQEDISTAMNSPADVHTPMEETDTAADAVKAAVSNEGDRASSRKSCKRCRDSDEQDGRTANRMDISSIVHTAPDGSSPSVSFSFCSTGHSSARGGGSARDGPSKRRRVSQDTVDSDAVSDTKRPIRRSLRHAMPR</sequence>
<feature type="compositionally biased region" description="Basic residues" evidence="1">
    <location>
        <begin position="327"/>
        <end position="338"/>
    </location>
</feature>
<evidence type="ECO:0000256" key="1">
    <source>
        <dbReference type="SAM" id="MobiDB-lite"/>
    </source>
</evidence>
<reference evidence="2" key="1">
    <citation type="journal article" date="2020" name="New Phytol.">
        <title>Comparative genomics reveals dynamic genome evolution in host specialist ectomycorrhizal fungi.</title>
        <authorList>
            <person name="Lofgren L.A."/>
            <person name="Nguyen N.H."/>
            <person name="Vilgalys R."/>
            <person name="Ruytinx J."/>
            <person name="Liao H.L."/>
            <person name="Branco S."/>
            <person name="Kuo A."/>
            <person name="LaButti K."/>
            <person name="Lipzen A."/>
            <person name="Andreopoulos W."/>
            <person name="Pangilinan J."/>
            <person name="Riley R."/>
            <person name="Hundley H."/>
            <person name="Na H."/>
            <person name="Barry K."/>
            <person name="Grigoriev I.V."/>
            <person name="Stajich J.E."/>
            <person name="Kennedy P.G."/>
        </authorList>
    </citation>
    <scope>NUCLEOTIDE SEQUENCE</scope>
    <source>
        <strain evidence="2">FC423</strain>
    </source>
</reference>
<proteinExistence type="predicted"/>
<feature type="region of interest" description="Disordered" evidence="1">
    <location>
        <begin position="181"/>
        <end position="205"/>
    </location>
</feature>
<accession>A0A9P7F3U5</accession>
<evidence type="ECO:0000313" key="3">
    <source>
        <dbReference type="Proteomes" id="UP000823399"/>
    </source>
</evidence>
<dbReference type="GeneID" id="64702838"/>
<comment type="caution">
    <text evidence="2">The sequence shown here is derived from an EMBL/GenBank/DDBJ whole genome shotgun (WGS) entry which is preliminary data.</text>
</comment>
<dbReference type="RefSeq" id="XP_041290484.1">
    <property type="nucleotide sequence ID" value="XM_041440579.1"/>
</dbReference>
<dbReference type="EMBL" id="JABBWM010000044">
    <property type="protein sequence ID" value="KAG2103390.1"/>
    <property type="molecule type" value="Genomic_DNA"/>
</dbReference>